<feature type="compositionally biased region" description="Basic residues" evidence="1">
    <location>
        <begin position="7"/>
        <end position="16"/>
    </location>
</feature>
<gene>
    <name evidence="2" type="ORF">Tci_932029</name>
</gene>
<sequence>PPLANPRRPKARRASGSRRAAAVPQPSHAGLRALHGAAQAGVRRRRAGRVQPGGQQR</sequence>
<proteinExistence type="predicted"/>
<accession>A0A699XP62</accession>
<protein>
    <submittedName>
        <fullName evidence="2">Uncharacterized protein</fullName>
    </submittedName>
</protein>
<feature type="region of interest" description="Disordered" evidence="1">
    <location>
        <begin position="1"/>
        <end position="57"/>
    </location>
</feature>
<reference evidence="2" key="1">
    <citation type="journal article" date="2019" name="Sci. Rep.">
        <title>Draft genome of Tanacetum cinerariifolium, the natural source of mosquito coil.</title>
        <authorList>
            <person name="Yamashiro T."/>
            <person name="Shiraishi A."/>
            <person name="Satake H."/>
            <person name="Nakayama K."/>
        </authorList>
    </citation>
    <scope>NUCLEOTIDE SEQUENCE</scope>
</reference>
<dbReference type="AlphaFoldDB" id="A0A699XP62"/>
<comment type="caution">
    <text evidence="2">The sequence shown here is derived from an EMBL/GenBank/DDBJ whole genome shotgun (WGS) entry which is preliminary data.</text>
</comment>
<organism evidence="2">
    <name type="scientific">Tanacetum cinerariifolium</name>
    <name type="common">Dalmatian daisy</name>
    <name type="synonym">Chrysanthemum cinerariifolium</name>
    <dbReference type="NCBI Taxonomy" id="118510"/>
    <lineage>
        <taxon>Eukaryota</taxon>
        <taxon>Viridiplantae</taxon>
        <taxon>Streptophyta</taxon>
        <taxon>Embryophyta</taxon>
        <taxon>Tracheophyta</taxon>
        <taxon>Spermatophyta</taxon>
        <taxon>Magnoliopsida</taxon>
        <taxon>eudicotyledons</taxon>
        <taxon>Gunneridae</taxon>
        <taxon>Pentapetalae</taxon>
        <taxon>asterids</taxon>
        <taxon>campanulids</taxon>
        <taxon>Asterales</taxon>
        <taxon>Asteraceae</taxon>
        <taxon>Asteroideae</taxon>
        <taxon>Anthemideae</taxon>
        <taxon>Anthemidinae</taxon>
        <taxon>Tanacetum</taxon>
    </lineage>
</organism>
<dbReference type="EMBL" id="BKCJ011872969">
    <property type="protein sequence ID" value="GFD60060.1"/>
    <property type="molecule type" value="Genomic_DNA"/>
</dbReference>
<evidence type="ECO:0000313" key="2">
    <source>
        <dbReference type="EMBL" id="GFD60060.1"/>
    </source>
</evidence>
<name>A0A699XP62_TANCI</name>
<evidence type="ECO:0000256" key="1">
    <source>
        <dbReference type="SAM" id="MobiDB-lite"/>
    </source>
</evidence>
<feature type="non-terminal residue" evidence="2">
    <location>
        <position position="1"/>
    </location>
</feature>